<evidence type="ECO:0000256" key="1">
    <source>
        <dbReference type="SAM" id="Coils"/>
    </source>
</evidence>
<keyword evidence="1" id="KW-0175">Coiled coil</keyword>
<sequence length="365" mass="39295">MGLIALRQRAAGREDATAAYADELASARERANEAATAAGLAAEGAKEARVLAMRMEKDMMKDGGKALLESSRSKMAEVEKASVLYIYFPLLVEMTEKEMRALQAEVATLRSRLEKAEGGGKEKSTMKTTKMVKTEIEEEYPDKVVMESDPDEEGRIIEILKLLDEENASKKMKAEGFELKREEEAKFVAAEKAKAEAAEKAKAEAAEKAKAEAEDFAIRAAAEAAKKAKKKLLAEEAAAAAAAAKKMEEKLLVNEAATTAAAKEDSKKMTKGVETAQAKAGAEKKVIIKKATKSATTSTKSTAKKVMASDFDDWSKLAESTLKRKSVAQLTEYLTGKGATVTHSDGKSMNKAELLEAVKSLKATV</sequence>
<name>A0ABD3R122_9STRA</name>
<reference evidence="2 3" key="1">
    <citation type="submission" date="2024-10" db="EMBL/GenBank/DDBJ databases">
        <title>Updated reference genomes for cyclostephanoid diatoms.</title>
        <authorList>
            <person name="Roberts W.R."/>
            <person name="Alverson A.J."/>
        </authorList>
    </citation>
    <scope>NUCLEOTIDE SEQUENCE [LARGE SCALE GENOMIC DNA]</scope>
    <source>
        <strain evidence="2 3">AJA276-08</strain>
    </source>
</reference>
<dbReference type="EMBL" id="JALLAZ020000049">
    <property type="protein sequence ID" value="KAL3805001.1"/>
    <property type="molecule type" value="Genomic_DNA"/>
</dbReference>
<protein>
    <recommendedName>
        <fullName evidence="4">TolA protein</fullName>
    </recommendedName>
</protein>
<organism evidence="2 3">
    <name type="scientific">Stephanodiscus triporus</name>
    <dbReference type="NCBI Taxonomy" id="2934178"/>
    <lineage>
        <taxon>Eukaryota</taxon>
        <taxon>Sar</taxon>
        <taxon>Stramenopiles</taxon>
        <taxon>Ochrophyta</taxon>
        <taxon>Bacillariophyta</taxon>
        <taxon>Coscinodiscophyceae</taxon>
        <taxon>Thalassiosirophycidae</taxon>
        <taxon>Stephanodiscales</taxon>
        <taxon>Stephanodiscaceae</taxon>
        <taxon>Stephanodiscus</taxon>
    </lineage>
</organism>
<dbReference type="Proteomes" id="UP001530315">
    <property type="component" value="Unassembled WGS sequence"/>
</dbReference>
<evidence type="ECO:0000313" key="2">
    <source>
        <dbReference type="EMBL" id="KAL3805001.1"/>
    </source>
</evidence>
<dbReference type="AlphaFoldDB" id="A0ABD3R122"/>
<evidence type="ECO:0000313" key="3">
    <source>
        <dbReference type="Proteomes" id="UP001530315"/>
    </source>
</evidence>
<keyword evidence="3" id="KW-1185">Reference proteome</keyword>
<accession>A0ABD3R122</accession>
<proteinExistence type="predicted"/>
<feature type="coiled-coil region" evidence="1">
    <location>
        <begin position="92"/>
        <end position="119"/>
    </location>
</feature>
<gene>
    <name evidence="2" type="ORF">ACHAW5_011195</name>
</gene>
<feature type="coiled-coil region" evidence="1">
    <location>
        <begin position="180"/>
        <end position="250"/>
    </location>
</feature>
<comment type="caution">
    <text evidence="2">The sequence shown here is derived from an EMBL/GenBank/DDBJ whole genome shotgun (WGS) entry which is preliminary data.</text>
</comment>
<evidence type="ECO:0008006" key="4">
    <source>
        <dbReference type="Google" id="ProtNLM"/>
    </source>
</evidence>